<gene>
    <name evidence="2" type="ORF">O3M35_000854</name>
</gene>
<dbReference type="GO" id="GO:0005549">
    <property type="term" value="F:odorant binding"/>
    <property type="evidence" value="ECO:0007669"/>
    <property type="project" value="InterPro"/>
</dbReference>
<dbReference type="Gene3D" id="1.10.238.20">
    <property type="entry name" value="Pheromone/general odorant binding protein domain"/>
    <property type="match status" value="1"/>
</dbReference>
<dbReference type="AlphaFoldDB" id="A0AAW1DQ85"/>
<sequence length="149" mass="16771">MHKLIILTTILSMLSCIHSSLITESLSKDDLRALQKKVLSECEKEHNVGETEMRSFIQTGQVPSEQFKCMLGCYGEKIGMIKDGKIQWDVIHLERKIHHGEDTYKNKMSQVVENCKSTVKDDSNKCELSIKLAKCMQEGFKSACGGGKC</sequence>
<feature type="chain" id="PRO_5043934590" evidence="1">
    <location>
        <begin position="20"/>
        <end position="149"/>
    </location>
</feature>
<organism evidence="2 3">
    <name type="scientific">Rhynocoris fuscipes</name>
    <dbReference type="NCBI Taxonomy" id="488301"/>
    <lineage>
        <taxon>Eukaryota</taxon>
        <taxon>Metazoa</taxon>
        <taxon>Ecdysozoa</taxon>
        <taxon>Arthropoda</taxon>
        <taxon>Hexapoda</taxon>
        <taxon>Insecta</taxon>
        <taxon>Pterygota</taxon>
        <taxon>Neoptera</taxon>
        <taxon>Paraneoptera</taxon>
        <taxon>Hemiptera</taxon>
        <taxon>Heteroptera</taxon>
        <taxon>Panheteroptera</taxon>
        <taxon>Cimicomorpha</taxon>
        <taxon>Reduviidae</taxon>
        <taxon>Harpactorinae</taxon>
        <taxon>Harpactorini</taxon>
        <taxon>Rhynocoris</taxon>
    </lineage>
</organism>
<name>A0AAW1DQ85_9HEMI</name>
<proteinExistence type="predicted"/>
<dbReference type="InterPro" id="IPR006170">
    <property type="entry name" value="PBP/GOBP"/>
</dbReference>
<evidence type="ECO:0000256" key="1">
    <source>
        <dbReference type="SAM" id="SignalP"/>
    </source>
</evidence>
<dbReference type="EMBL" id="JAPXFL010000001">
    <property type="protein sequence ID" value="KAK9512417.1"/>
    <property type="molecule type" value="Genomic_DNA"/>
</dbReference>
<reference evidence="2 3" key="1">
    <citation type="submission" date="2022-12" db="EMBL/GenBank/DDBJ databases">
        <title>Chromosome-level genome assembly of true bugs.</title>
        <authorList>
            <person name="Ma L."/>
            <person name="Li H."/>
        </authorList>
    </citation>
    <scope>NUCLEOTIDE SEQUENCE [LARGE SCALE GENOMIC DNA]</scope>
    <source>
        <strain evidence="2">Lab_2022b</strain>
    </source>
</reference>
<comment type="caution">
    <text evidence="2">The sequence shown here is derived from an EMBL/GenBank/DDBJ whole genome shotgun (WGS) entry which is preliminary data.</text>
</comment>
<keyword evidence="1" id="KW-0732">Signal</keyword>
<dbReference type="Proteomes" id="UP001461498">
    <property type="component" value="Unassembled WGS sequence"/>
</dbReference>
<dbReference type="SUPFAM" id="SSF47565">
    <property type="entry name" value="Insect pheromone/odorant-binding proteins"/>
    <property type="match status" value="1"/>
</dbReference>
<feature type="signal peptide" evidence="1">
    <location>
        <begin position="1"/>
        <end position="19"/>
    </location>
</feature>
<evidence type="ECO:0000313" key="3">
    <source>
        <dbReference type="Proteomes" id="UP001461498"/>
    </source>
</evidence>
<dbReference type="Pfam" id="PF01395">
    <property type="entry name" value="PBP_GOBP"/>
    <property type="match status" value="1"/>
</dbReference>
<protein>
    <submittedName>
        <fullName evidence="2">Uncharacterized protein</fullName>
    </submittedName>
</protein>
<accession>A0AAW1DQ85</accession>
<dbReference type="SMART" id="SM00708">
    <property type="entry name" value="PhBP"/>
    <property type="match status" value="1"/>
</dbReference>
<evidence type="ECO:0000313" key="2">
    <source>
        <dbReference type="EMBL" id="KAK9512417.1"/>
    </source>
</evidence>
<dbReference type="InterPro" id="IPR036728">
    <property type="entry name" value="PBP_GOBP_sf"/>
</dbReference>
<keyword evidence="3" id="KW-1185">Reference proteome</keyword>
<dbReference type="PROSITE" id="PS51257">
    <property type="entry name" value="PROKAR_LIPOPROTEIN"/>
    <property type="match status" value="1"/>
</dbReference>
<dbReference type="CDD" id="cd23992">
    <property type="entry name" value="PBP_GOBP"/>
    <property type="match status" value="1"/>
</dbReference>